<evidence type="ECO:0000313" key="3">
    <source>
        <dbReference type="Proteomes" id="UP000613580"/>
    </source>
</evidence>
<dbReference type="EMBL" id="JACAZE010000016">
    <property type="protein sequence ID" value="KAF7296583.1"/>
    <property type="molecule type" value="Genomic_DNA"/>
</dbReference>
<organism evidence="2 3">
    <name type="scientific">Mycena chlorophos</name>
    <name type="common">Agaric fungus</name>
    <name type="synonym">Agaricus chlorophos</name>
    <dbReference type="NCBI Taxonomy" id="658473"/>
    <lineage>
        <taxon>Eukaryota</taxon>
        <taxon>Fungi</taxon>
        <taxon>Dikarya</taxon>
        <taxon>Basidiomycota</taxon>
        <taxon>Agaricomycotina</taxon>
        <taxon>Agaricomycetes</taxon>
        <taxon>Agaricomycetidae</taxon>
        <taxon>Agaricales</taxon>
        <taxon>Marasmiineae</taxon>
        <taxon>Mycenaceae</taxon>
        <taxon>Mycena</taxon>
    </lineage>
</organism>
<dbReference type="AlphaFoldDB" id="A0A8H6W016"/>
<accession>A0A8H6W016</accession>
<evidence type="ECO:0000313" key="2">
    <source>
        <dbReference type="EMBL" id="KAF7296583.1"/>
    </source>
</evidence>
<comment type="caution">
    <text evidence="2">The sequence shown here is derived from an EMBL/GenBank/DDBJ whole genome shotgun (WGS) entry which is preliminary data.</text>
</comment>
<dbReference type="Proteomes" id="UP000613580">
    <property type="component" value="Unassembled WGS sequence"/>
</dbReference>
<keyword evidence="1" id="KW-0732">Signal</keyword>
<reference evidence="2" key="1">
    <citation type="submission" date="2020-05" db="EMBL/GenBank/DDBJ databases">
        <title>Mycena genomes resolve the evolution of fungal bioluminescence.</title>
        <authorList>
            <person name="Tsai I.J."/>
        </authorList>
    </citation>
    <scope>NUCLEOTIDE SEQUENCE</scope>
    <source>
        <strain evidence="2">110903Hualien_Pintung</strain>
    </source>
</reference>
<proteinExistence type="predicted"/>
<protein>
    <recommendedName>
        <fullName evidence="4">Acid protease</fullName>
    </recommendedName>
</protein>
<evidence type="ECO:0000256" key="1">
    <source>
        <dbReference type="SAM" id="SignalP"/>
    </source>
</evidence>
<gene>
    <name evidence="2" type="ORF">HMN09_01065700</name>
</gene>
<sequence length="452" mass="48166">MKWLLVPLAFLVVNAEQPTKRVAGQVSNAERLARGLPLRPPHRRSSALQPRISSIAPITASKSCMLEAFKVADDSFYGFLQAEYCAQQLGQAGFAGTYGVFTGDPSSALGVSFTYTYDPSSSSTVVGGLQVGTTNAPGQSTYGYLGVVSDSSLAGGPISASSTAYYGFLTDVTNAANSPTTVTPNAFSTLMNVDAPFYQMFNSPAESYVWSYDVSSGELALSWTLSDGTTIPLQVGLNAALNTGPLLPRQSNTPPITVNKECSIEATRAQDGSFYGYIGILYSEGAEGAYGWFTDSPSPPDGLNISFMYSYDPSGGQTTFTGLQARTENSMNQDSFGYLGVVGVQTITADSGYGFLTDVTQYANSPSVNSANAYSEYAESGNPAEGYVWTFDSSTYDLELSWAASDGSAIALQIGMDEQNKKLYISPSLFAIEIEFGVSLVPLHFHCLEIYF</sequence>
<keyword evidence="3" id="KW-1185">Reference proteome</keyword>
<name>A0A8H6W016_MYCCL</name>
<dbReference type="OrthoDB" id="4584900at2759"/>
<feature type="signal peptide" evidence="1">
    <location>
        <begin position="1"/>
        <end position="15"/>
    </location>
</feature>
<feature type="chain" id="PRO_5034801825" description="Acid protease" evidence="1">
    <location>
        <begin position="16"/>
        <end position="452"/>
    </location>
</feature>
<evidence type="ECO:0008006" key="4">
    <source>
        <dbReference type="Google" id="ProtNLM"/>
    </source>
</evidence>